<evidence type="ECO:0000313" key="1">
    <source>
        <dbReference type="EMBL" id="ABA55940.1"/>
    </source>
</evidence>
<dbReference type="AlphaFoldDB" id="Q2F9T1"/>
<sequence length="152" mass="18021">MNNLEQDVTWIRQRLELLAEQALGYFNSEFPIDACKHASMLLCYHLNRKGYKSPCLVFGVSKKRSGTVGHWWVEVDNLLIDITADQFNFIDVRLLSYKIKTGRQFKSVYCCPIAQAPHYKIFSLVSKERWVWDENDVDEDYLEDLEYVYHRM</sequence>
<organism evidence="1">
    <name type="scientific">Vibrio sp. DAT722</name>
    <dbReference type="NCBI Taxonomy" id="344879"/>
    <lineage>
        <taxon>Bacteria</taxon>
        <taxon>Pseudomonadati</taxon>
        <taxon>Pseudomonadota</taxon>
        <taxon>Gammaproteobacteria</taxon>
        <taxon>Vibrionales</taxon>
        <taxon>Vibrionaceae</taxon>
        <taxon>Vibrio</taxon>
    </lineage>
</organism>
<dbReference type="EMBL" id="DQ139261">
    <property type="protein sequence ID" value="ABA55940.1"/>
    <property type="molecule type" value="Genomic_DNA"/>
</dbReference>
<accession>Q2F9T1</accession>
<reference evidence="1" key="1">
    <citation type="journal article" date="2006" name="BMC Evol. Biol.">
        <title>Recovery and evolutionary analysis of complete integron gene cassette arrays from Vibrio.</title>
        <authorList>
            <person name="Boucher Y."/>
            <person name="Nesbo C.L."/>
            <person name="Joss M.J."/>
            <person name="Robinson A."/>
            <person name="Mabbutt B.C."/>
            <person name="Gillings M.R."/>
            <person name="Doolittle W.F."/>
            <person name="Stokes H.W."/>
        </authorList>
    </citation>
    <scope>NUCLEOTIDE SEQUENCE</scope>
    <source>
        <strain evidence="1">DAT722</strain>
    </source>
</reference>
<protein>
    <submittedName>
        <fullName evidence="1">Uncharacterized protein</fullName>
    </submittedName>
</protein>
<proteinExistence type="predicted"/>
<name>Q2F9T1_9VIBR</name>